<sequence>MENTTTTATSYEKLEGLAYWFGSNVASAFFASLDRFSCVNVNTCDSDDENETQQGDEAKDRPLMLNNVPKSDVPTSVEDLPV</sequence>
<evidence type="ECO:0000313" key="2">
    <source>
        <dbReference type="EMBL" id="PWA86378.1"/>
    </source>
</evidence>
<evidence type="ECO:0000256" key="1">
    <source>
        <dbReference type="SAM" id="MobiDB-lite"/>
    </source>
</evidence>
<organism evidence="2 3">
    <name type="scientific">Artemisia annua</name>
    <name type="common">Sweet wormwood</name>
    <dbReference type="NCBI Taxonomy" id="35608"/>
    <lineage>
        <taxon>Eukaryota</taxon>
        <taxon>Viridiplantae</taxon>
        <taxon>Streptophyta</taxon>
        <taxon>Embryophyta</taxon>
        <taxon>Tracheophyta</taxon>
        <taxon>Spermatophyta</taxon>
        <taxon>Magnoliopsida</taxon>
        <taxon>eudicotyledons</taxon>
        <taxon>Gunneridae</taxon>
        <taxon>Pentapetalae</taxon>
        <taxon>asterids</taxon>
        <taxon>campanulids</taxon>
        <taxon>Asterales</taxon>
        <taxon>Asteraceae</taxon>
        <taxon>Asteroideae</taxon>
        <taxon>Anthemideae</taxon>
        <taxon>Artemisiinae</taxon>
        <taxon>Artemisia</taxon>
    </lineage>
</organism>
<gene>
    <name evidence="2" type="ORF">CTI12_AA140930</name>
</gene>
<dbReference type="Proteomes" id="UP000245207">
    <property type="component" value="Unassembled WGS sequence"/>
</dbReference>
<dbReference type="OrthoDB" id="653466at2759"/>
<proteinExistence type="predicted"/>
<protein>
    <submittedName>
        <fullName evidence="2">Uncharacterized protein</fullName>
    </submittedName>
</protein>
<dbReference type="STRING" id="35608.A0A2U1PKU7"/>
<dbReference type="PANTHER" id="PTHR34061">
    <property type="entry name" value="PROTEIN, PUTATIVE-RELATED"/>
    <property type="match status" value="1"/>
</dbReference>
<comment type="caution">
    <text evidence="2">The sequence shown here is derived from an EMBL/GenBank/DDBJ whole genome shotgun (WGS) entry which is preliminary data.</text>
</comment>
<keyword evidence="3" id="KW-1185">Reference proteome</keyword>
<evidence type="ECO:0000313" key="3">
    <source>
        <dbReference type="Proteomes" id="UP000245207"/>
    </source>
</evidence>
<feature type="region of interest" description="Disordered" evidence="1">
    <location>
        <begin position="44"/>
        <end position="82"/>
    </location>
</feature>
<name>A0A2U1PKU7_ARTAN</name>
<dbReference type="EMBL" id="PKPP01001026">
    <property type="protein sequence ID" value="PWA86378.1"/>
    <property type="molecule type" value="Genomic_DNA"/>
</dbReference>
<dbReference type="PANTHER" id="PTHR34061:SF11">
    <property type="entry name" value="PROTEIN, PUTATIVE-RELATED"/>
    <property type="match status" value="1"/>
</dbReference>
<dbReference type="AlphaFoldDB" id="A0A2U1PKU7"/>
<reference evidence="2 3" key="1">
    <citation type="journal article" date="2018" name="Mol. Plant">
        <title>The genome of Artemisia annua provides insight into the evolution of Asteraceae family and artemisinin biosynthesis.</title>
        <authorList>
            <person name="Shen Q."/>
            <person name="Zhang L."/>
            <person name="Liao Z."/>
            <person name="Wang S."/>
            <person name="Yan T."/>
            <person name="Shi P."/>
            <person name="Liu M."/>
            <person name="Fu X."/>
            <person name="Pan Q."/>
            <person name="Wang Y."/>
            <person name="Lv Z."/>
            <person name="Lu X."/>
            <person name="Zhang F."/>
            <person name="Jiang W."/>
            <person name="Ma Y."/>
            <person name="Chen M."/>
            <person name="Hao X."/>
            <person name="Li L."/>
            <person name="Tang Y."/>
            <person name="Lv G."/>
            <person name="Zhou Y."/>
            <person name="Sun X."/>
            <person name="Brodelius P.E."/>
            <person name="Rose J.K.C."/>
            <person name="Tang K."/>
        </authorList>
    </citation>
    <scope>NUCLEOTIDE SEQUENCE [LARGE SCALE GENOMIC DNA]</scope>
    <source>
        <strain evidence="3">cv. Huhao1</strain>
        <tissue evidence="2">Leaf</tissue>
    </source>
</reference>
<accession>A0A2U1PKU7</accession>